<organism evidence="14 15">
    <name type="scientific">Fictibacillus enclensis</name>
    <dbReference type="NCBI Taxonomy" id="1017270"/>
    <lineage>
        <taxon>Bacteria</taxon>
        <taxon>Bacillati</taxon>
        <taxon>Bacillota</taxon>
        <taxon>Bacilli</taxon>
        <taxon>Bacillales</taxon>
        <taxon>Fictibacillaceae</taxon>
        <taxon>Fictibacillus</taxon>
    </lineage>
</organism>
<dbReference type="SMART" id="SM00729">
    <property type="entry name" value="Elp3"/>
    <property type="match status" value="1"/>
</dbReference>
<dbReference type="InterPro" id="IPR006638">
    <property type="entry name" value="Elp3/MiaA/NifB-like_rSAM"/>
</dbReference>
<feature type="binding site" evidence="12">
    <location>
        <position position="264"/>
    </location>
    <ligand>
        <name>[4Fe-4S] cluster</name>
        <dbReference type="ChEBI" id="CHEBI:49883"/>
        <label>2</label>
        <note>4Fe-4S-substrate</note>
    </ligand>
</feature>
<dbReference type="SUPFAM" id="SSF102114">
    <property type="entry name" value="Radical SAM enzymes"/>
    <property type="match status" value="1"/>
</dbReference>
<dbReference type="SFLD" id="SFLDS00029">
    <property type="entry name" value="Radical_SAM"/>
    <property type="match status" value="1"/>
</dbReference>
<evidence type="ECO:0000313" key="14">
    <source>
        <dbReference type="EMBL" id="KSU85733.1"/>
    </source>
</evidence>
<evidence type="ECO:0000256" key="12">
    <source>
        <dbReference type="HAMAP-Rule" id="MF_01225"/>
    </source>
</evidence>
<evidence type="ECO:0000256" key="3">
    <source>
        <dbReference type="ARBA" id="ARBA00022691"/>
    </source>
</evidence>
<dbReference type="InterPro" id="IPR007197">
    <property type="entry name" value="rSAM"/>
</dbReference>
<name>A0A0V8JFC0_9BACL</name>
<dbReference type="PROSITE" id="PS01305">
    <property type="entry name" value="MOAA_NIFB_PQQE"/>
    <property type="match status" value="1"/>
</dbReference>
<dbReference type="InterPro" id="IPR010505">
    <property type="entry name" value="MoaA_twitch"/>
</dbReference>
<comment type="caution">
    <text evidence="14">The sequence shown here is derived from an EMBL/GenBank/DDBJ whole genome shotgun (WGS) entry which is preliminary data.</text>
</comment>
<evidence type="ECO:0000256" key="11">
    <source>
        <dbReference type="ARBA" id="ARBA00048697"/>
    </source>
</evidence>
<feature type="binding site" evidence="12">
    <location>
        <position position="27"/>
    </location>
    <ligand>
        <name>[4Fe-4S] cluster</name>
        <dbReference type="ChEBI" id="CHEBI:49883"/>
        <label>1</label>
        <note>4Fe-4S-S-AdoMet</note>
    </ligand>
</feature>
<evidence type="ECO:0000256" key="4">
    <source>
        <dbReference type="ARBA" id="ARBA00022723"/>
    </source>
</evidence>
<feature type="domain" description="Radical SAM core" evidence="13">
    <location>
        <begin position="11"/>
        <end position="230"/>
    </location>
</feature>
<comment type="pathway">
    <text evidence="12">Cofactor biosynthesis; molybdopterin biosynthesis.</text>
</comment>
<feature type="binding site" evidence="12">
    <location>
        <position position="78"/>
    </location>
    <ligand>
        <name>S-adenosyl-L-methionine</name>
        <dbReference type="ChEBI" id="CHEBI:59789"/>
    </ligand>
</feature>
<evidence type="ECO:0000256" key="5">
    <source>
        <dbReference type="ARBA" id="ARBA00022741"/>
    </source>
</evidence>
<evidence type="ECO:0000256" key="7">
    <source>
        <dbReference type="ARBA" id="ARBA00023014"/>
    </source>
</evidence>
<dbReference type="Pfam" id="PF04055">
    <property type="entry name" value="Radical_SAM"/>
    <property type="match status" value="1"/>
</dbReference>
<feature type="binding site" evidence="12">
    <location>
        <position position="33"/>
    </location>
    <ligand>
        <name>S-adenosyl-L-methionine</name>
        <dbReference type="ChEBI" id="CHEBI:59789"/>
    </ligand>
</feature>
<comment type="cofactor">
    <cofactor evidence="12">
        <name>[4Fe-4S] cluster</name>
        <dbReference type="ChEBI" id="CHEBI:49883"/>
    </cofactor>
    <text evidence="12">Binds 2 [4Fe-4S] clusters. Binds 1 [4Fe-4S] cluster coordinated with 3 cysteines and an exchangeable S-adenosyl-L-methionine and 1 [4Fe-4S] cluster coordinated with 3 cysteines and the GTP-derived substrate.</text>
</comment>
<keyword evidence="9 12" id="KW-0501">Molybdenum cofactor biosynthesis</keyword>
<dbReference type="OrthoDB" id="9763993at2"/>
<feature type="binding site" evidence="12">
    <location>
        <position position="20"/>
    </location>
    <ligand>
        <name>GTP</name>
        <dbReference type="ChEBI" id="CHEBI:37565"/>
    </ligand>
</feature>
<dbReference type="GO" id="GO:1904047">
    <property type="term" value="F:S-adenosyl-L-methionine binding"/>
    <property type="evidence" value="ECO:0007669"/>
    <property type="project" value="UniProtKB-UniRule"/>
</dbReference>
<sequence length="339" mass="38159">MMGNEKTLLDRLKRPLKDLRISVTDQCNFRCSYCMPKEIFDKDYPFLEKTELLSFDEIIKVAERFVASGVTKLRITGGEPLMRKNLPELIGELNQLKGLEDLALTTNGVLLPRVAHDLKKAGMDRVTVSLDSLDSDLFGRINGRGIGVKPVLEGMRAAHEAGLQVKVNMMVRKGVNEQEILPMAKYFKSTPYILRFIEFMDVGTTNGWNMKEVVTKEEILKNVQSELPLQTVPENYYGEVASRYQFADGENEIGIISSISDSFCSSCTRARLSADGKVYTCLFASNGTDIKTPLREGATDLELDALISRIWKNRTDRYSDERRKGAATRKKIEMSYIGG</sequence>
<dbReference type="GO" id="GO:0051539">
    <property type="term" value="F:4 iron, 4 sulfur cluster binding"/>
    <property type="evidence" value="ECO:0007669"/>
    <property type="project" value="UniProtKB-UniRule"/>
</dbReference>
<dbReference type="NCBIfam" id="TIGR02666">
    <property type="entry name" value="moaA"/>
    <property type="match status" value="1"/>
</dbReference>
<dbReference type="HAMAP" id="MF_01225_B">
    <property type="entry name" value="MoaA_B"/>
    <property type="match status" value="1"/>
</dbReference>
<dbReference type="Pfam" id="PF06463">
    <property type="entry name" value="Mob_synth_C"/>
    <property type="match status" value="1"/>
</dbReference>
<comment type="similarity">
    <text evidence="12">Belongs to the radical SAM superfamily. MoaA family.</text>
</comment>
<feature type="binding site" evidence="12">
    <location>
        <position position="166"/>
    </location>
    <ligand>
        <name>GTP</name>
        <dbReference type="ChEBI" id="CHEBI:37565"/>
    </ligand>
</feature>
<keyword evidence="2 12" id="KW-0004">4Fe-4S</keyword>
<gene>
    <name evidence="12" type="primary">moaA</name>
    <name evidence="14" type="ORF">AS030_09615</name>
</gene>
<dbReference type="EC" id="4.1.99.22" evidence="1 12"/>
<dbReference type="Gene3D" id="3.20.20.70">
    <property type="entry name" value="Aldolase class I"/>
    <property type="match status" value="1"/>
</dbReference>
<dbReference type="RefSeq" id="WP_061971008.1">
    <property type="nucleotide sequence ID" value="NZ_FMAV01000001.1"/>
</dbReference>
<evidence type="ECO:0000256" key="10">
    <source>
        <dbReference type="ARBA" id="ARBA00023239"/>
    </source>
</evidence>
<dbReference type="GO" id="GO:0005525">
    <property type="term" value="F:GTP binding"/>
    <property type="evidence" value="ECO:0007669"/>
    <property type="project" value="UniProtKB-UniRule"/>
</dbReference>
<feature type="binding site" evidence="12">
    <location>
        <position position="31"/>
    </location>
    <ligand>
        <name>[4Fe-4S] cluster</name>
        <dbReference type="ChEBI" id="CHEBI:49883"/>
        <label>1</label>
        <note>4Fe-4S-S-AdoMet</note>
    </ligand>
</feature>
<evidence type="ECO:0000256" key="8">
    <source>
        <dbReference type="ARBA" id="ARBA00023134"/>
    </source>
</evidence>
<dbReference type="PANTHER" id="PTHR22960">
    <property type="entry name" value="MOLYBDOPTERIN COFACTOR SYNTHESIS PROTEIN A"/>
    <property type="match status" value="1"/>
</dbReference>
<dbReference type="SFLD" id="SFLDG01067">
    <property type="entry name" value="SPASM/twitch_domain_containing"/>
    <property type="match status" value="1"/>
</dbReference>
<evidence type="ECO:0000256" key="1">
    <source>
        <dbReference type="ARBA" id="ARBA00012167"/>
    </source>
</evidence>
<dbReference type="InterPro" id="IPR050105">
    <property type="entry name" value="MoCo_biosynth_MoaA/MoaC"/>
</dbReference>
<dbReference type="SFLD" id="SFLDG01383">
    <property type="entry name" value="cyclic_pyranopterin_phosphate"/>
    <property type="match status" value="1"/>
</dbReference>
<dbReference type="PANTHER" id="PTHR22960:SF0">
    <property type="entry name" value="MOLYBDENUM COFACTOR BIOSYNTHESIS PROTEIN 1"/>
    <property type="match status" value="1"/>
</dbReference>
<evidence type="ECO:0000259" key="13">
    <source>
        <dbReference type="PROSITE" id="PS51918"/>
    </source>
</evidence>
<proteinExistence type="inferred from homology"/>
<feature type="binding site" evidence="12">
    <location>
        <position position="267"/>
    </location>
    <ligand>
        <name>[4Fe-4S] cluster</name>
        <dbReference type="ChEBI" id="CHEBI:49883"/>
        <label>2</label>
        <note>4Fe-4S-substrate</note>
    </ligand>
</feature>
<evidence type="ECO:0000256" key="2">
    <source>
        <dbReference type="ARBA" id="ARBA00022485"/>
    </source>
</evidence>
<dbReference type="InterPro" id="IPR013785">
    <property type="entry name" value="Aldolase_TIM"/>
</dbReference>
<comment type="function">
    <text evidence="12">Catalyzes the cyclization of GTP to (8S)-3',8-cyclo-7,8-dihydroguanosine 5'-triphosphate.</text>
</comment>
<dbReference type="InterPro" id="IPR040064">
    <property type="entry name" value="MoaA-like"/>
</dbReference>
<keyword evidence="6 12" id="KW-0408">Iron</keyword>
<dbReference type="UniPathway" id="UPA00344"/>
<dbReference type="GO" id="GO:0061798">
    <property type="term" value="F:GTP 3',8'-cyclase activity"/>
    <property type="evidence" value="ECO:0007669"/>
    <property type="project" value="UniProtKB-UniRule"/>
</dbReference>
<dbReference type="InterPro" id="IPR013483">
    <property type="entry name" value="MoaA"/>
</dbReference>
<evidence type="ECO:0000256" key="6">
    <source>
        <dbReference type="ARBA" id="ARBA00023004"/>
    </source>
</evidence>
<feature type="binding site" evidence="12">
    <location>
        <position position="34"/>
    </location>
    <ligand>
        <name>[4Fe-4S] cluster</name>
        <dbReference type="ChEBI" id="CHEBI:49883"/>
        <label>1</label>
        <note>4Fe-4S-S-AdoMet</note>
    </ligand>
</feature>
<evidence type="ECO:0000256" key="9">
    <source>
        <dbReference type="ARBA" id="ARBA00023150"/>
    </source>
</evidence>
<protein>
    <recommendedName>
        <fullName evidence="1 12">GTP 3',8-cyclase</fullName>
        <ecNumber evidence="1 12">4.1.99.22</ecNumber>
    </recommendedName>
    <alternativeName>
        <fullName evidence="12">Molybdenum cofactor biosynthesis protein A</fullName>
    </alternativeName>
</protein>
<feature type="binding site" evidence="12">
    <location>
        <position position="105"/>
    </location>
    <ligand>
        <name>GTP</name>
        <dbReference type="ChEBI" id="CHEBI:37565"/>
    </ligand>
</feature>
<accession>A0A0V8JFC0</accession>
<keyword evidence="3 12" id="KW-0949">S-adenosyl-L-methionine</keyword>
<reference evidence="14 15" key="1">
    <citation type="journal article" date="2014" name="Antonie Van Leeuwenhoek">
        <title>Fictibacillus enclensis sp. nov., isolated from marine sediment.</title>
        <authorList>
            <person name="Dastager S.G."/>
            <person name="Mawlankar R."/>
            <person name="Srinivasan K."/>
            <person name="Tang S.K."/>
            <person name="Lee J.C."/>
            <person name="Ramana V.V."/>
            <person name="Shouche Y.S."/>
        </authorList>
    </citation>
    <scope>NUCLEOTIDE SEQUENCE [LARGE SCALE GENOMIC DNA]</scope>
    <source>
        <strain evidence="14 15">NIO-1003</strain>
    </source>
</reference>
<dbReference type="GO" id="GO:0006777">
    <property type="term" value="P:Mo-molybdopterin cofactor biosynthetic process"/>
    <property type="evidence" value="ECO:0007669"/>
    <property type="project" value="UniProtKB-UniRule"/>
</dbReference>
<dbReference type="SFLD" id="SFLDG01386">
    <property type="entry name" value="main_SPASM_domain-containing"/>
    <property type="match status" value="1"/>
</dbReference>
<dbReference type="InterPro" id="IPR000385">
    <property type="entry name" value="MoaA_NifB_PqqE_Fe-S-bd_CS"/>
</dbReference>
<keyword evidence="15" id="KW-1185">Reference proteome</keyword>
<feature type="binding site" evidence="12">
    <location>
        <position position="129"/>
    </location>
    <ligand>
        <name>S-adenosyl-L-methionine</name>
        <dbReference type="ChEBI" id="CHEBI:59789"/>
    </ligand>
</feature>
<feature type="binding site" evidence="12">
    <location>
        <position position="74"/>
    </location>
    <ligand>
        <name>GTP</name>
        <dbReference type="ChEBI" id="CHEBI:37565"/>
    </ligand>
</feature>
<dbReference type="CDD" id="cd21117">
    <property type="entry name" value="Twitch_MoaA"/>
    <property type="match status" value="1"/>
</dbReference>
<evidence type="ECO:0000313" key="15">
    <source>
        <dbReference type="Proteomes" id="UP000054099"/>
    </source>
</evidence>
<dbReference type="GO" id="GO:0046872">
    <property type="term" value="F:metal ion binding"/>
    <property type="evidence" value="ECO:0007669"/>
    <property type="project" value="UniProtKB-KW"/>
</dbReference>
<keyword evidence="5 12" id="KW-0547">Nucleotide-binding</keyword>
<feature type="binding site" evidence="12">
    <location>
        <position position="281"/>
    </location>
    <ligand>
        <name>[4Fe-4S] cluster</name>
        <dbReference type="ChEBI" id="CHEBI:49883"/>
        <label>2</label>
        <note>4Fe-4S-substrate</note>
    </ligand>
</feature>
<dbReference type="AlphaFoldDB" id="A0A0V8JFC0"/>
<dbReference type="InterPro" id="IPR058240">
    <property type="entry name" value="rSAM_sf"/>
</dbReference>
<dbReference type="GO" id="GO:0061799">
    <property type="term" value="F:cyclic pyranopterin monophosphate synthase activity"/>
    <property type="evidence" value="ECO:0007669"/>
    <property type="project" value="TreeGrafter"/>
</dbReference>
<feature type="binding site" evidence="12">
    <location>
        <begin position="269"/>
        <end position="271"/>
    </location>
    <ligand>
        <name>GTP</name>
        <dbReference type="ChEBI" id="CHEBI:37565"/>
    </ligand>
</feature>
<dbReference type="CDD" id="cd01335">
    <property type="entry name" value="Radical_SAM"/>
    <property type="match status" value="1"/>
</dbReference>
<dbReference type="PROSITE" id="PS51918">
    <property type="entry name" value="RADICAL_SAM"/>
    <property type="match status" value="1"/>
</dbReference>
<keyword evidence="8 12" id="KW-0342">GTP-binding</keyword>
<feature type="binding site" evidence="12">
    <location>
        <position position="200"/>
    </location>
    <ligand>
        <name>S-adenosyl-L-methionine</name>
        <dbReference type="ChEBI" id="CHEBI:59789"/>
    </ligand>
</feature>
<keyword evidence="7 12" id="KW-0411">Iron-sulfur</keyword>
<comment type="subunit">
    <text evidence="12">Monomer and homodimer.</text>
</comment>
<comment type="catalytic activity">
    <reaction evidence="11 12">
        <text>GTP + AH2 + S-adenosyl-L-methionine = (8S)-3',8-cyclo-7,8-dihydroguanosine 5'-triphosphate + 5'-deoxyadenosine + L-methionine + A + H(+)</text>
        <dbReference type="Rhea" id="RHEA:49576"/>
        <dbReference type="ChEBI" id="CHEBI:13193"/>
        <dbReference type="ChEBI" id="CHEBI:15378"/>
        <dbReference type="ChEBI" id="CHEBI:17319"/>
        <dbReference type="ChEBI" id="CHEBI:17499"/>
        <dbReference type="ChEBI" id="CHEBI:37565"/>
        <dbReference type="ChEBI" id="CHEBI:57844"/>
        <dbReference type="ChEBI" id="CHEBI:59789"/>
        <dbReference type="ChEBI" id="CHEBI:131766"/>
        <dbReference type="EC" id="4.1.99.22"/>
    </reaction>
</comment>
<dbReference type="Proteomes" id="UP000054099">
    <property type="component" value="Unassembled WGS sequence"/>
</dbReference>
<keyword evidence="4 12" id="KW-0479">Metal-binding</keyword>
<dbReference type="EMBL" id="LNQN01000001">
    <property type="protein sequence ID" value="KSU85733.1"/>
    <property type="molecule type" value="Genomic_DNA"/>
</dbReference>
<keyword evidence="10 12" id="KW-0456">Lyase</keyword>